<evidence type="ECO:0000313" key="1">
    <source>
        <dbReference type="EMBL" id="VVO94071.1"/>
    </source>
</evidence>
<evidence type="ECO:0000313" key="2">
    <source>
        <dbReference type="Proteomes" id="UP000385207"/>
    </source>
</evidence>
<accession>A0A5E6XKC6</accession>
<organism evidence="1 2">
    <name type="scientific">Pseudomonas fluorescens</name>
    <dbReference type="NCBI Taxonomy" id="294"/>
    <lineage>
        <taxon>Bacteria</taxon>
        <taxon>Pseudomonadati</taxon>
        <taxon>Pseudomonadota</taxon>
        <taxon>Gammaproteobacteria</taxon>
        <taxon>Pseudomonadales</taxon>
        <taxon>Pseudomonadaceae</taxon>
        <taxon>Pseudomonas</taxon>
    </lineage>
</organism>
<reference evidence="1 2" key="1">
    <citation type="submission" date="2019-09" db="EMBL/GenBank/DDBJ databases">
        <authorList>
            <person name="Chandra G."/>
            <person name="Truman W A."/>
        </authorList>
    </citation>
    <scope>NUCLEOTIDE SEQUENCE [LARGE SCALE GENOMIC DNA]</scope>
    <source>
        <strain evidence="1">PS862</strain>
    </source>
</reference>
<sequence length="33" mass="3936">MMRERWHPRFSRALEPIDRVVGQIAPLLAFVRS</sequence>
<protein>
    <submittedName>
        <fullName evidence="1">Uncharacterized protein</fullName>
    </submittedName>
</protein>
<gene>
    <name evidence="1" type="ORF">PS862_02492</name>
</gene>
<dbReference type="EMBL" id="CABVII010000009">
    <property type="protein sequence ID" value="VVO94071.1"/>
    <property type="molecule type" value="Genomic_DNA"/>
</dbReference>
<dbReference type="Proteomes" id="UP000385207">
    <property type="component" value="Unassembled WGS sequence"/>
</dbReference>
<proteinExistence type="predicted"/>
<name>A0A5E6XKC6_PSEFL</name>
<dbReference type="AlphaFoldDB" id="A0A5E6XKC6"/>